<keyword evidence="6 7" id="KW-0472">Membrane</keyword>
<dbReference type="InterPro" id="IPR051907">
    <property type="entry name" value="DoxX-like_oxidoreductase"/>
</dbReference>
<dbReference type="PANTHER" id="PTHR33452">
    <property type="entry name" value="OXIDOREDUCTASE CATD-RELATED"/>
    <property type="match status" value="1"/>
</dbReference>
<feature type="transmembrane region" description="Helical" evidence="7">
    <location>
        <begin position="66"/>
        <end position="91"/>
    </location>
</feature>
<proteinExistence type="inferred from homology"/>
<comment type="similarity">
    <text evidence="2">Belongs to the DoxX family.</text>
</comment>
<comment type="caution">
    <text evidence="8">The sequence shown here is derived from an EMBL/GenBank/DDBJ whole genome shotgun (WGS) entry which is preliminary data.</text>
</comment>
<feature type="transmembrane region" description="Helical" evidence="7">
    <location>
        <begin position="103"/>
        <end position="119"/>
    </location>
</feature>
<keyword evidence="3" id="KW-1003">Cell membrane</keyword>
<sequence>MSMNTGILILRLLVGLLIAGHGVQKVSFHLGGKGLDGGTEEFRADGFRGGILTALAAGGGQIGSGLLLAVGLLTPLAAIGAIGVMTVALSVKWRNGLWVQNDGYEYPLVLIGAATALAATGPGDWSLDAAFGLTPYPLWWAALALAAGLGSGLLTRIVLHRPSPGARASVSSGHRARSA</sequence>
<gene>
    <name evidence="8" type="ORF">GCM10023235_13090</name>
</gene>
<evidence type="ECO:0000256" key="5">
    <source>
        <dbReference type="ARBA" id="ARBA00022989"/>
    </source>
</evidence>
<evidence type="ECO:0000313" key="8">
    <source>
        <dbReference type="EMBL" id="GAA4839175.1"/>
    </source>
</evidence>
<dbReference type="Proteomes" id="UP001501752">
    <property type="component" value="Unassembled WGS sequence"/>
</dbReference>
<keyword evidence="4 7" id="KW-0812">Transmembrane</keyword>
<evidence type="ECO:0000313" key="9">
    <source>
        <dbReference type="Proteomes" id="UP001501752"/>
    </source>
</evidence>
<dbReference type="PANTHER" id="PTHR33452:SF1">
    <property type="entry name" value="INNER MEMBRANE PROTEIN YPHA-RELATED"/>
    <property type="match status" value="1"/>
</dbReference>
<keyword evidence="5 7" id="KW-1133">Transmembrane helix</keyword>
<evidence type="ECO:0000256" key="1">
    <source>
        <dbReference type="ARBA" id="ARBA00004651"/>
    </source>
</evidence>
<evidence type="ECO:0000256" key="6">
    <source>
        <dbReference type="ARBA" id="ARBA00023136"/>
    </source>
</evidence>
<organism evidence="8 9">
    <name type="scientific">Kitasatospora terrestris</name>
    <dbReference type="NCBI Taxonomy" id="258051"/>
    <lineage>
        <taxon>Bacteria</taxon>
        <taxon>Bacillati</taxon>
        <taxon>Actinomycetota</taxon>
        <taxon>Actinomycetes</taxon>
        <taxon>Kitasatosporales</taxon>
        <taxon>Streptomycetaceae</taxon>
        <taxon>Kitasatospora</taxon>
    </lineage>
</organism>
<protein>
    <submittedName>
        <fullName evidence="8">DoxX family protein</fullName>
    </submittedName>
</protein>
<reference evidence="9" key="1">
    <citation type="journal article" date="2019" name="Int. J. Syst. Evol. Microbiol.">
        <title>The Global Catalogue of Microorganisms (GCM) 10K type strain sequencing project: providing services to taxonomists for standard genome sequencing and annotation.</title>
        <authorList>
            <consortium name="The Broad Institute Genomics Platform"/>
            <consortium name="The Broad Institute Genome Sequencing Center for Infectious Disease"/>
            <person name="Wu L."/>
            <person name="Ma J."/>
        </authorList>
    </citation>
    <scope>NUCLEOTIDE SEQUENCE [LARGE SCALE GENOMIC DNA]</scope>
    <source>
        <strain evidence="9">JCM 13006</strain>
    </source>
</reference>
<comment type="subcellular location">
    <subcellularLocation>
        <location evidence="1">Cell membrane</location>
        <topology evidence="1">Multi-pass membrane protein</topology>
    </subcellularLocation>
</comment>
<evidence type="ECO:0000256" key="7">
    <source>
        <dbReference type="SAM" id="Phobius"/>
    </source>
</evidence>
<dbReference type="InterPro" id="IPR032808">
    <property type="entry name" value="DoxX"/>
</dbReference>
<dbReference type="Pfam" id="PF07681">
    <property type="entry name" value="DoxX"/>
    <property type="match status" value="1"/>
</dbReference>
<feature type="transmembrane region" description="Helical" evidence="7">
    <location>
        <begin position="139"/>
        <end position="159"/>
    </location>
</feature>
<evidence type="ECO:0000256" key="2">
    <source>
        <dbReference type="ARBA" id="ARBA00006679"/>
    </source>
</evidence>
<evidence type="ECO:0000256" key="3">
    <source>
        <dbReference type="ARBA" id="ARBA00022475"/>
    </source>
</evidence>
<accession>A0ABP9DDB9</accession>
<evidence type="ECO:0000256" key="4">
    <source>
        <dbReference type="ARBA" id="ARBA00022692"/>
    </source>
</evidence>
<dbReference type="EMBL" id="BAABIS010000001">
    <property type="protein sequence ID" value="GAA4839175.1"/>
    <property type="molecule type" value="Genomic_DNA"/>
</dbReference>
<name>A0ABP9DDB9_9ACTN</name>
<keyword evidence="9" id="KW-1185">Reference proteome</keyword>